<comment type="caution">
    <text evidence="1">The sequence shown here is derived from an EMBL/GenBank/DDBJ whole genome shotgun (WGS) entry which is preliminary data.</text>
</comment>
<protein>
    <submittedName>
        <fullName evidence="1">Uncharacterized protein</fullName>
    </submittedName>
</protein>
<reference evidence="1" key="1">
    <citation type="journal article" date="2015" name="Nature">
        <title>Complex archaea that bridge the gap between prokaryotes and eukaryotes.</title>
        <authorList>
            <person name="Spang A."/>
            <person name="Saw J.H."/>
            <person name="Jorgensen S.L."/>
            <person name="Zaremba-Niedzwiedzka K."/>
            <person name="Martijn J."/>
            <person name="Lind A.E."/>
            <person name="van Eijk R."/>
            <person name="Schleper C."/>
            <person name="Guy L."/>
            <person name="Ettema T.J."/>
        </authorList>
    </citation>
    <scope>NUCLEOTIDE SEQUENCE</scope>
</reference>
<gene>
    <name evidence="1" type="ORF">LCGC14_1230030</name>
</gene>
<evidence type="ECO:0000313" key="1">
    <source>
        <dbReference type="EMBL" id="KKM91295.1"/>
    </source>
</evidence>
<organism evidence="1">
    <name type="scientific">marine sediment metagenome</name>
    <dbReference type="NCBI Taxonomy" id="412755"/>
    <lineage>
        <taxon>unclassified sequences</taxon>
        <taxon>metagenomes</taxon>
        <taxon>ecological metagenomes</taxon>
    </lineage>
</organism>
<proteinExistence type="predicted"/>
<sequence length="73" mass="8475">MELIDAIKLLETHYHDKHITMRPCGFTVKRTRLFEDLFQTKDGVWSEGDPHETKSTIVSVYCTECDTTLKGEK</sequence>
<accession>A0A0F9NR71</accession>
<dbReference type="EMBL" id="LAZR01006555">
    <property type="protein sequence ID" value="KKM91295.1"/>
    <property type="molecule type" value="Genomic_DNA"/>
</dbReference>
<name>A0A0F9NR71_9ZZZZ</name>
<dbReference type="AlphaFoldDB" id="A0A0F9NR71"/>